<accession>A0A2K3E2I5</accession>
<evidence type="ECO:0000313" key="3">
    <source>
        <dbReference type="Proteomes" id="UP000006906"/>
    </source>
</evidence>
<organism evidence="2 3">
    <name type="scientific">Chlamydomonas reinhardtii</name>
    <name type="common">Chlamydomonas smithii</name>
    <dbReference type="NCBI Taxonomy" id="3055"/>
    <lineage>
        <taxon>Eukaryota</taxon>
        <taxon>Viridiplantae</taxon>
        <taxon>Chlorophyta</taxon>
        <taxon>core chlorophytes</taxon>
        <taxon>Chlorophyceae</taxon>
        <taxon>CS clade</taxon>
        <taxon>Chlamydomonadales</taxon>
        <taxon>Chlamydomonadaceae</taxon>
        <taxon>Chlamydomonas</taxon>
    </lineage>
</organism>
<feature type="compositionally biased region" description="Low complexity" evidence="1">
    <location>
        <begin position="197"/>
        <end position="210"/>
    </location>
</feature>
<dbReference type="InParanoid" id="A0A2K3E2I5"/>
<proteinExistence type="predicted"/>
<feature type="region of interest" description="Disordered" evidence="1">
    <location>
        <begin position="196"/>
        <end position="222"/>
    </location>
</feature>
<protein>
    <submittedName>
        <fullName evidence="2">Uncharacterized protein</fullName>
    </submittedName>
</protein>
<sequence>MQDAQAQARHPFLDLAGYGDGEVMKLICSSLGCGFLSRLRLVARPLLLATDAHLLSDEHRIQLPTAARAVSAQHTSTNVLQSFVRMLARGYRPLVVRFNYIGDPEDSDFSASVSGEIAGAITSAAAHGRLASVVELGLPAPLLTPQLADAAGATALPAFSRFELTHLNRLGGGNAAALLLRLFRRVDVNAAGGLGAGAADPAPAGSNGSSNSGGGSSSSSCPRRLASLRLKHLPGPLSPGMRQALMQLQPAALMLSYEDLDRAGRAADASFANTTLTWLRELRVDSRYPIAKQPKQQGGDGGGGGGGIGVADGGGVAVLPALTNLTHLVLNNRCGGGLRGMLLPIYSLAAFTHLSHLRELCLYPACLVAGQELTALTALTRLQVATLLPPPPPPPPAAAAAGPAAAMVPAAAVPTITRLPLPPPQPSTSTAVPVPASAAAVEAAPVGARAQAPPQQPQGAGAPVPRRRIAPVRRVEEPARLPDIVLPLNLTVRTLRAALLPRLRPPQPQQPPILVSAVDSSTPVCIALSEVGRTRFRDLGGGPVSGEIVVTEQRLGGVMPMTLADGGTAALLAAFRSLHGPSRRLQLEVAELEVRGRPHELQPAVAPDQLGVAPDQPGGHRWLSALAPLALRSLTLTHWLLGVEDLQTIVERLQSLQRLVLNHGDYPLPAIRSLALLPQLRQLDLHGRGPIYMDRMLADNQGQFYLQTGLNEDTNPAAAFVDLCRAIAQTRRAAAGGHAAGAAAAAGPADAAVAVAPAVPFVVRLFRNALGGDTEPPEDVTAPLVEQINTQLQAEGVGPNEACAQLAPFVDMWPPGVDDRRLVDGGGEADSEDGYSTAGDGD</sequence>
<keyword evidence="3" id="KW-1185">Reference proteome</keyword>
<dbReference type="AlphaFoldDB" id="A0A2K3E2I5"/>
<dbReference type="OrthoDB" id="10432459at2759"/>
<evidence type="ECO:0000313" key="2">
    <source>
        <dbReference type="EMBL" id="PNW87002.1"/>
    </source>
</evidence>
<reference evidence="2 3" key="1">
    <citation type="journal article" date="2007" name="Science">
        <title>The Chlamydomonas genome reveals the evolution of key animal and plant functions.</title>
        <authorList>
            <person name="Merchant S.S."/>
            <person name="Prochnik S.E."/>
            <person name="Vallon O."/>
            <person name="Harris E.H."/>
            <person name="Karpowicz S.J."/>
            <person name="Witman G.B."/>
            <person name="Terry A."/>
            <person name="Salamov A."/>
            <person name="Fritz-Laylin L.K."/>
            <person name="Marechal-Drouard L."/>
            <person name="Marshall W.F."/>
            <person name="Qu L.H."/>
            <person name="Nelson D.R."/>
            <person name="Sanderfoot A.A."/>
            <person name="Spalding M.H."/>
            <person name="Kapitonov V.V."/>
            <person name="Ren Q."/>
            <person name="Ferris P."/>
            <person name="Lindquist E."/>
            <person name="Shapiro H."/>
            <person name="Lucas S.M."/>
            <person name="Grimwood J."/>
            <person name="Schmutz J."/>
            <person name="Cardol P."/>
            <person name="Cerutti H."/>
            <person name="Chanfreau G."/>
            <person name="Chen C.L."/>
            <person name="Cognat V."/>
            <person name="Croft M.T."/>
            <person name="Dent R."/>
            <person name="Dutcher S."/>
            <person name="Fernandez E."/>
            <person name="Fukuzawa H."/>
            <person name="Gonzalez-Ballester D."/>
            <person name="Gonzalez-Halphen D."/>
            <person name="Hallmann A."/>
            <person name="Hanikenne M."/>
            <person name="Hippler M."/>
            <person name="Inwood W."/>
            <person name="Jabbari K."/>
            <person name="Kalanon M."/>
            <person name="Kuras R."/>
            <person name="Lefebvre P.A."/>
            <person name="Lemaire S.D."/>
            <person name="Lobanov A.V."/>
            <person name="Lohr M."/>
            <person name="Manuell A."/>
            <person name="Meier I."/>
            <person name="Mets L."/>
            <person name="Mittag M."/>
            <person name="Mittelmeier T."/>
            <person name="Moroney J.V."/>
            <person name="Moseley J."/>
            <person name="Napoli C."/>
            <person name="Nedelcu A.M."/>
            <person name="Niyogi K."/>
            <person name="Novoselov S.V."/>
            <person name="Paulsen I.T."/>
            <person name="Pazour G."/>
            <person name="Purton S."/>
            <person name="Ral J.P."/>
            <person name="Riano-Pachon D.M."/>
            <person name="Riekhof W."/>
            <person name="Rymarquis L."/>
            <person name="Schroda M."/>
            <person name="Stern D."/>
            <person name="Umen J."/>
            <person name="Willows R."/>
            <person name="Wilson N."/>
            <person name="Zimmer S.L."/>
            <person name="Allmer J."/>
            <person name="Balk J."/>
            <person name="Bisova K."/>
            <person name="Chen C.J."/>
            <person name="Elias M."/>
            <person name="Gendler K."/>
            <person name="Hauser C."/>
            <person name="Lamb M.R."/>
            <person name="Ledford H."/>
            <person name="Long J.C."/>
            <person name="Minagawa J."/>
            <person name="Page M.D."/>
            <person name="Pan J."/>
            <person name="Pootakham W."/>
            <person name="Roje S."/>
            <person name="Rose A."/>
            <person name="Stahlberg E."/>
            <person name="Terauchi A.M."/>
            <person name="Yang P."/>
            <person name="Ball S."/>
            <person name="Bowler C."/>
            <person name="Dieckmann C.L."/>
            <person name="Gladyshev V.N."/>
            <person name="Green P."/>
            <person name="Jorgensen R."/>
            <person name="Mayfield S."/>
            <person name="Mueller-Roeber B."/>
            <person name="Rajamani S."/>
            <person name="Sayre R.T."/>
            <person name="Brokstein P."/>
            <person name="Dubchak I."/>
            <person name="Goodstein D."/>
            <person name="Hornick L."/>
            <person name="Huang Y.W."/>
            <person name="Jhaveri J."/>
            <person name="Luo Y."/>
            <person name="Martinez D."/>
            <person name="Ngau W.C."/>
            <person name="Otillar B."/>
            <person name="Poliakov A."/>
            <person name="Porter A."/>
            <person name="Szajkowski L."/>
            <person name="Werner G."/>
            <person name="Zhou K."/>
            <person name="Grigoriev I.V."/>
            <person name="Rokhsar D.S."/>
            <person name="Grossman A.R."/>
        </authorList>
    </citation>
    <scope>NUCLEOTIDE SEQUENCE [LARGE SCALE GENOMIC DNA]</scope>
    <source>
        <strain evidence="3">CC-503</strain>
    </source>
</reference>
<dbReference type="RefSeq" id="XP_042927416.1">
    <property type="nucleotide sequence ID" value="XM_043059782.1"/>
</dbReference>
<name>A0A2K3E2I5_CHLRE</name>
<gene>
    <name evidence="2" type="ORF">CHLRE_02g104750v5</name>
</gene>
<evidence type="ECO:0000256" key="1">
    <source>
        <dbReference type="SAM" id="MobiDB-lite"/>
    </source>
</evidence>
<dbReference type="ExpressionAtlas" id="A0A2K3E2I5">
    <property type="expression patterns" value="baseline and differential"/>
</dbReference>
<feature type="region of interest" description="Disordered" evidence="1">
    <location>
        <begin position="815"/>
        <end position="842"/>
    </location>
</feature>
<dbReference type="Proteomes" id="UP000006906">
    <property type="component" value="Chromosome 2"/>
</dbReference>
<dbReference type="Gramene" id="PNW87002">
    <property type="protein sequence ID" value="PNW87002"/>
    <property type="gene ID" value="CHLRE_02g104750v5"/>
</dbReference>
<dbReference type="KEGG" id="cre:CHLRE_02g104750v5"/>
<dbReference type="EMBL" id="CM008963">
    <property type="protein sequence ID" value="PNW87002.1"/>
    <property type="molecule type" value="Genomic_DNA"/>
</dbReference>
<dbReference type="GeneID" id="66052440"/>